<dbReference type="RefSeq" id="WP_058246080.1">
    <property type="nucleotide sequence ID" value="NZ_CYSE01000001.1"/>
</dbReference>
<feature type="transmembrane region" description="Helical" evidence="7">
    <location>
        <begin position="101"/>
        <end position="119"/>
    </location>
</feature>
<protein>
    <recommendedName>
        <fullName evidence="10">YihY family inner membrane protein</fullName>
    </recommendedName>
</protein>
<gene>
    <name evidence="8" type="ORF">TRN7648_00538</name>
</gene>
<dbReference type="STRING" id="441103.TRN7648_00538"/>
<evidence type="ECO:0008006" key="10">
    <source>
        <dbReference type="Google" id="ProtNLM"/>
    </source>
</evidence>
<evidence type="ECO:0000256" key="5">
    <source>
        <dbReference type="ARBA" id="ARBA00023136"/>
    </source>
</evidence>
<evidence type="ECO:0000313" key="9">
    <source>
        <dbReference type="Proteomes" id="UP000054935"/>
    </source>
</evidence>
<keyword evidence="5 7" id="KW-0472">Membrane</keyword>
<name>A0A0P1G1F3_9RHOB</name>
<evidence type="ECO:0000256" key="6">
    <source>
        <dbReference type="SAM" id="MobiDB-lite"/>
    </source>
</evidence>
<dbReference type="PIRSF" id="PIRSF035875">
    <property type="entry name" value="RNase_BN"/>
    <property type="match status" value="1"/>
</dbReference>
<keyword evidence="4 7" id="KW-1133">Transmembrane helix</keyword>
<accession>A0A0P1G1F3</accession>
<keyword evidence="9" id="KW-1185">Reference proteome</keyword>
<dbReference type="InterPro" id="IPR017039">
    <property type="entry name" value="Virul_fac_BrkB"/>
</dbReference>
<dbReference type="GO" id="GO:0005886">
    <property type="term" value="C:plasma membrane"/>
    <property type="evidence" value="ECO:0007669"/>
    <property type="project" value="UniProtKB-SubCell"/>
</dbReference>
<dbReference type="AlphaFoldDB" id="A0A0P1G1F3"/>
<keyword evidence="3 7" id="KW-0812">Transmembrane</keyword>
<feature type="transmembrane region" description="Helical" evidence="7">
    <location>
        <begin position="253"/>
        <end position="277"/>
    </location>
</feature>
<dbReference type="PANTHER" id="PTHR30213">
    <property type="entry name" value="INNER MEMBRANE PROTEIN YHJD"/>
    <property type="match status" value="1"/>
</dbReference>
<proteinExistence type="predicted"/>
<evidence type="ECO:0000313" key="8">
    <source>
        <dbReference type="EMBL" id="CUH75635.1"/>
    </source>
</evidence>
<feature type="transmembrane region" description="Helical" evidence="7">
    <location>
        <begin position="188"/>
        <end position="207"/>
    </location>
</feature>
<evidence type="ECO:0000256" key="3">
    <source>
        <dbReference type="ARBA" id="ARBA00022692"/>
    </source>
</evidence>
<organism evidence="8 9">
    <name type="scientific">Tropicibacter naphthalenivorans</name>
    <dbReference type="NCBI Taxonomy" id="441103"/>
    <lineage>
        <taxon>Bacteria</taxon>
        <taxon>Pseudomonadati</taxon>
        <taxon>Pseudomonadota</taxon>
        <taxon>Alphaproteobacteria</taxon>
        <taxon>Rhodobacterales</taxon>
        <taxon>Roseobacteraceae</taxon>
        <taxon>Tropicibacter</taxon>
    </lineage>
</organism>
<reference evidence="8 9" key="1">
    <citation type="submission" date="2015-09" db="EMBL/GenBank/DDBJ databases">
        <authorList>
            <consortium name="Swine Surveillance"/>
        </authorList>
    </citation>
    <scope>NUCLEOTIDE SEQUENCE [LARGE SCALE GENOMIC DNA]</scope>
    <source>
        <strain evidence="8 9">CECT 7648</strain>
    </source>
</reference>
<dbReference type="Pfam" id="PF03631">
    <property type="entry name" value="Virul_fac_BrkB"/>
    <property type="match status" value="1"/>
</dbReference>
<dbReference type="EMBL" id="CYSE01000001">
    <property type="protein sequence ID" value="CUH75635.1"/>
    <property type="molecule type" value="Genomic_DNA"/>
</dbReference>
<dbReference type="PANTHER" id="PTHR30213:SF0">
    <property type="entry name" value="UPF0761 MEMBRANE PROTEIN YIHY"/>
    <property type="match status" value="1"/>
</dbReference>
<evidence type="ECO:0000256" key="4">
    <source>
        <dbReference type="ARBA" id="ARBA00022989"/>
    </source>
</evidence>
<evidence type="ECO:0000256" key="7">
    <source>
        <dbReference type="SAM" id="Phobius"/>
    </source>
</evidence>
<evidence type="ECO:0000256" key="1">
    <source>
        <dbReference type="ARBA" id="ARBA00004651"/>
    </source>
</evidence>
<evidence type="ECO:0000256" key="2">
    <source>
        <dbReference type="ARBA" id="ARBA00022475"/>
    </source>
</evidence>
<keyword evidence="2" id="KW-1003">Cell membrane</keyword>
<feature type="transmembrane region" description="Helical" evidence="7">
    <location>
        <begin position="34"/>
        <end position="60"/>
    </location>
</feature>
<dbReference type="OrthoDB" id="9781030at2"/>
<feature type="transmembrane region" description="Helical" evidence="7">
    <location>
        <begin position="219"/>
        <end position="241"/>
    </location>
</feature>
<dbReference type="Proteomes" id="UP000054935">
    <property type="component" value="Unassembled WGS sequence"/>
</dbReference>
<comment type="subcellular location">
    <subcellularLocation>
        <location evidence="1">Cell membrane</location>
        <topology evidence="1">Multi-pass membrane protein</topology>
    </subcellularLocation>
</comment>
<sequence>MTRGRTARRPSHIPLKGWFDLGARVFRNIGDHNIGLLAAGVAFYGLLSLFPAITAAVAFAGMTLSTEALVETSIALSNVMPDQAKDIVMGQVQDVVGTRNGGLGLAALFSLGLAIYSASRATSNFVIGLNVVNGEKERRGFIKLTALTYGLTLALILGFLLCVVLVAALPAAVAWFGSPRLTQVVLLLRWPLMFGVGAFGLAMLYRYGPSRRRAKWRWITPGALMACALWVAGSFGFSLYVQMFGNYNATFGALGGVIVLLTWLWLSAFIVLLGATVDAELEAQTKIDTTTGPDRPMGARGAVKADTLGALRGEETDEDKEPDSVFAR</sequence>
<feature type="transmembrane region" description="Helical" evidence="7">
    <location>
        <begin position="146"/>
        <end position="176"/>
    </location>
</feature>
<dbReference type="NCBIfam" id="TIGR00765">
    <property type="entry name" value="yihY_not_rbn"/>
    <property type="match status" value="1"/>
</dbReference>
<feature type="region of interest" description="Disordered" evidence="6">
    <location>
        <begin position="288"/>
        <end position="328"/>
    </location>
</feature>